<proteinExistence type="predicted"/>
<evidence type="ECO:0000313" key="1">
    <source>
        <dbReference type="EMBL" id="MDN3564879.1"/>
    </source>
</evidence>
<dbReference type="Proteomes" id="UP001529369">
    <property type="component" value="Unassembled WGS sequence"/>
</dbReference>
<protein>
    <recommendedName>
        <fullName evidence="3">Methyltransferase</fullName>
    </recommendedName>
</protein>
<dbReference type="SUPFAM" id="SSF53335">
    <property type="entry name" value="S-adenosyl-L-methionine-dependent methyltransferases"/>
    <property type="match status" value="1"/>
</dbReference>
<evidence type="ECO:0008006" key="3">
    <source>
        <dbReference type="Google" id="ProtNLM"/>
    </source>
</evidence>
<dbReference type="EMBL" id="JAUFPN010000124">
    <property type="protein sequence ID" value="MDN3564879.1"/>
    <property type="molecule type" value="Genomic_DNA"/>
</dbReference>
<sequence>MDSTYNLNGGLKPTVKRFADLDGPDFYPTPTWATRALIDNESFEGRIWEPACGDGTMACVLAETGRPIDATDLYDRGFGESGIDFLRSSRTAENIVTNPPFNSAEGFVQAGLRQATRKLCLLLRLAFLEGANRQKTIFTKNPPARVWVFSERITFYPAGAEVKGSGTTAYAWFIWDKQTGGRATELKWLPLGYKIRHLASAKLEAEASRKPMLLK</sequence>
<dbReference type="RefSeq" id="WP_290316691.1">
    <property type="nucleotide sequence ID" value="NZ_JAUFPN010000124.1"/>
</dbReference>
<comment type="caution">
    <text evidence="1">The sequence shown here is derived from an EMBL/GenBank/DDBJ whole genome shotgun (WGS) entry which is preliminary data.</text>
</comment>
<gene>
    <name evidence="1" type="ORF">QWZ14_10945</name>
</gene>
<dbReference type="InterPro" id="IPR029063">
    <property type="entry name" value="SAM-dependent_MTases_sf"/>
</dbReference>
<keyword evidence="2" id="KW-1185">Reference proteome</keyword>
<name>A0ABT8A545_9PROT</name>
<reference evidence="2" key="1">
    <citation type="journal article" date="2019" name="Int. J. Syst. Evol. Microbiol.">
        <title>The Global Catalogue of Microorganisms (GCM) 10K type strain sequencing project: providing services to taxonomists for standard genome sequencing and annotation.</title>
        <authorList>
            <consortium name="The Broad Institute Genomics Platform"/>
            <consortium name="The Broad Institute Genome Sequencing Center for Infectious Disease"/>
            <person name="Wu L."/>
            <person name="Ma J."/>
        </authorList>
    </citation>
    <scope>NUCLEOTIDE SEQUENCE [LARGE SCALE GENOMIC DNA]</scope>
    <source>
        <strain evidence="2">CECT 7131</strain>
    </source>
</reference>
<organism evidence="1 2">
    <name type="scientific">Paeniroseomonas aquatica</name>
    <dbReference type="NCBI Taxonomy" id="373043"/>
    <lineage>
        <taxon>Bacteria</taxon>
        <taxon>Pseudomonadati</taxon>
        <taxon>Pseudomonadota</taxon>
        <taxon>Alphaproteobacteria</taxon>
        <taxon>Acetobacterales</taxon>
        <taxon>Acetobacteraceae</taxon>
        <taxon>Paeniroseomonas</taxon>
    </lineage>
</organism>
<evidence type="ECO:0000313" key="2">
    <source>
        <dbReference type="Proteomes" id="UP001529369"/>
    </source>
</evidence>
<accession>A0ABT8A545</accession>